<dbReference type="Proteomes" id="UP001166093">
    <property type="component" value="Unassembled WGS sequence"/>
</dbReference>
<dbReference type="PIRSF" id="PIRSF001787">
    <property type="entry name" value="TGF-beta"/>
    <property type="match status" value="1"/>
</dbReference>
<protein>
    <submittedName>
        <fullName evidence="15">TGFB1 factor</fullName>
    </submittedName>
</protein>
<evidence type="ECO:0000313" key="15">
    <source>
        <dbReference type="EMBL" id="MBN3277510.1"/>
    </source>
</evidence>
<dbReference type="EMBL" id="JAAWVQ010070764">
    <property type="protein sequence ID" value="MBN3277510.1"/>
    <property type="molecule type" value="Genomic_DNA"/>
</dbReference>
<dbReference type="Gene3D" id="2.10.90.10">
    <property type="entry name" value="Cystine-knot cytokines"/>
    <property type="match status" value="1"/>
</dbReference>
<dbReference type="InterPro" id="IPR015615">
    <property type="entry name" value="TGF-beta-rel"/>
</dbReference>
<evidence type="ECO:0000256" key="5">
    <source>
        <dbReference type="ARBA" id="ARBA00022685"/>
    </source>
</evidence>
<comment type="similarity">
    <text evidence="2 11">Belongs to the TGF-beta family.</text>
</comment>
<organism evidence="15 16">
    <name type="scientific">Polyodon spathula</name>
    <name type="common">North American paddlefish</name>
    <name type="synonym">Squalus spathula</name>
    <dbReference type="NCBI Taxonomy" id="7913"/>
    <lineage>
        <taxon>Eukaryota</taxon>
        <taxon>Metazoa</taxon>
        <taxon>Chordata</taxon>
        <taxon>Craniata</taxon>
        <taxon>Vertebrata</taxon>
        <taxon>Euteleostomi</taxon>
        <taxon>Actinopterygii</taxon>
        <taxon>Chondrostei</taxon>
        <taxon>Acipenseriformes</taxon>
        <taxon>Polyodontidae</taxon>
        <taxon>Polyodon</taxon>
    </lineage>
</organism>
<dbReference type="Gene3D" id="2.60.120.970">
    <property type="match status" value="1"/>
</dbReference>
<evidence type="ECO:0000256" key="2">
    <source>
        <dbReference type="ARBA" id="ARBA00006656"/>
    </source>
</evidence>
<dbReference type="CDD" id="cd19384">
    <property type="entry name" value="TGF_beta_TGFB1"/>
    <property type="match status" value="1"/>
</dbReference>
<keyword evidence="7 11" id="KW-0339">Growth factor</keyword>
<dbReference type="Pfam" id="PF00688">
    <property type="entry name" value="TGFb_propeptide"/>
    <property type="match status" value="1"/>
</dbReference>
<evidence type="ECO:0000256" key="6">
    <source>
        <dbReference type="ARBA" id="ARBA00022729"/>
    </source>
</evidence>
<evidence type="ECO:0000313" key="16">
    <source>
        <dbReference type="Proteomes" id="UP001166093"/>
    </source>
</evidence>
<comment type="caution">
    <text evidence="15">The sequence shown here is derived from an EMBL/GenBank/DDBJ whole genome shotgun (WGS) entry which is preliminary data.</text>
</comment>
<dbReference type="PANTHER" id="PTHR11848">
    <property type="entry name" value="TGF-BETA FAMILY"/>
    <property type="match status" value="1"/>
</dbReference>
<feature type="signal peptide" evidence="13">
    <location>
        <begin position="1"/>
        <end position="15"/>
    </location>
</feature>
<keyword evidence="4" id="KW-0272">Extracellular matrix</keyword>
<sequence>LLCSALLQFLPWTLCMSTCKTLDMELVRKKRIEAIRGQILSKLKFSKEPGSESEEPAVPQEIVSLYNSTLDMVQESAREQTESAFRENPQEEYFAKELHKFVMTRSVSVHEDQLNLDVCKQIFFNMSQMRRNISSEALIHYAELRLFVKQSTLQPEKEQRIELYKVRRLGENGRDWERMGARNSSRYMDSRFVSQQDLSSWISFDVTKAVKEWMQSSEEEQGFELKLHCPCGAQAETFKVTFYSLENVRGDRRSIAAIQNYKTPHILLMSVPQDRSESPGSSRSKRDVASQSCLGSTEKNCCVQPLYIDFRKDLGWKWIHEPKGYYANFCMGPCTFIWNADNRYSQILSLYNHHNPGASAQPCCVPQVLEPLPILYYVGRQHKVEQLSNMVVKSCKCS</sequence>
<evidence type="ECO:0000259" key="14">
    <source>
        <dbReference type="PROSITE" id="PS51362"/>
    </source>
</evidence>
<feature type="non-terminal residue" evidence="15">
    <location>
        <position position="1"/>
    </location>
</feature>
<dbReference type="PRINTS" id="PR01423">
    <property type="entry name" value="TGFBETA"/>
</dbReference>
<reference evidence="15" key="1">
    <citation type="journal article" date="2021" name="Cell">
        <title>Tracing the genetic footprints of vertebrate landing in non-teleost ray-finned fishes.</title>
        <authorList>
            <person name="Bi X."/>
            <person name="Wang K."/>
            <person name="Yang L."/>
            <person name="Pan H."/>
            <person name="Jiang H."/>
            <person name="Wei Q."/>
            <person name="Fang M."/>
            <person name="Yu H."/>
            <person name="Zhu C."/>
            <person name="Cai Y."/>
            <person name="He Y."/>
            <person name="Gan X."/>
            <person name="Zeng H."/>
            <person name="Yu D."/>
            <person name="Zhu Y."/>
            <person name="Jiang H."/>
            <person name="Qiu Q."/>
            <person name="Yang H."/>
            <person name="Zhang Y.E."/>
            <person name="Wang W."/>
            <person name="Zhu M."/>
            <person name="He S."/>
            <person name="Zhang G."/>
        </authorList>
    </citation>
    <scope>NUCLEOTIDE SEQUENCE</scope>
    <source>
        <strain evidence="15">Pddl_001</strain>
    </source>
</reference>
<evidence type="ECO:0000256" key="7">
    <source>
        <dbReference type="ARBA" id="ARBA00023030"/>
    </source>
</evidence>
<accession>A0ABS2XTA9</accession>
<proteinExistence type="inferred from homology"/>
<feature type="region of interest" description="Disordered" evidence="12">
    <location>
        <begin position="272"/>
        <end position="291"/>
    </location>
</feature>
<evidence type="ECO:0000256" key="10">
    <source>
        <dbReference type="ARBA" id="ARBA00023246"/>
    </source>
</evidence>
<keyword evidence="9" id="KW-0325">Glycoprotein</keyword>
<dbReference type="SMART" id="SM00204">
    <property type="entry name" value="TGFB"/>
    <property type="match status" value="1"/>
</dbReference>
<dbReference type="InterPro" id="IPR001839">
    <property type="entry name" value="TGF-b_C"/>
</dbReference>
<comment type="subcellular location">
    <subcellularLocation>
        <location evidence="1">Secreted</location>
        <location evidence="1">Extracellular space</location>
        <location evidence="1">Extracellular matrix</location>
    </subcellularLocation>
</comment>
<evidence type="ECO:0000256" key="11">
    <source>
        <dbReference type="RuleBase" id="RU000354"/>
    </source>
</evidence>
<name>A0ABS2XTA9_POLSP</name>
<keyword evidence="6 13" id="KW-0732">Signal</keyword>
<dbReference type="PANTHER" id="PTHR11848:SF125">
    <property type="entry name" value="TRANSFORMING GROWTH FACTOR BETA-1 PROPROTEIN"/>
    <property type="match status" value="1"/>
</dbReference>
<evidence type="ECO:0000256" key="3">
    <source>
        <dbReference type="ARBA" id="ARBA00022525"/>
    </source>
</evidence>
<keyword evidence="3" id="KW-0964">Secreted</keyword>
<feature type="chain" id="PRO_5047093481" evidence="13">
    <location>
        <begin position="16"/>
        <end position="398"/>
    </location>
</feature>
<dbReference type="InterPro" id="IPR017948">
    <property type="entry name" value="TGFb_CS"/>
</dbReference>
<evidence type="ECO:0000256" key="4">
    <source>
        <dbReference type="ARBA" id="ARBA00022530"/>
    </source>
</evidence>
<gene>
    <name evidence="15" type="primary">Tgfb1</name>
    <name evidence="15" type="ORF">GTO93_0019149</name>
</gene>
<keyword evidence="8" id="KW-1015">Disulfide bond</keyword>
<dbReference type="SUPFAM" id="SSF57501">
    <property type="entry name" value="Cystine-knot cytokines"/>
    <property type="match status" value="1"/>
</dbReference>
<dbReference type="PROSITE" id="PS51362">
    <property type="entry name" value="TGF_BETA_2"/>
    <property type="match status" value="1"/>
</dbReference>
<dbReference type="InterPro" id="IPR001111">
    <property type="entry name" value="TGF-b_propeptide"/>
</dbReference>
<evidence type="ECO:0000256" key="12">
    <source>
        <dbReference type="SAM" id="MobiDB-lite"/>
    </source>
</evidence>
<feature type="non-terminal residue" evidence="15">
    <location>
        <position position="398"/>
    </location>
</feature>
<evidence type="ECO:0000256" key="13">
    <source>
        <dbReference type="SAM" id="SignalP"/>
    </source>
</evidence>
<evidence type="ECO:0000256" key="9">
    <source>
        <dbReference type="ARBA" id="ARBA00023180"/>
    </source>
</evidence>
<dbReference type="InterPro" id="IPR029034">
    <property type="entry name" value="Cystine-knot_cytokine"/>
</dbReference>
<dbReference type="PROSITE" id="PS00250">
    <property type="entry name" value="TGF_BETA_1"/>
    <property type="match status" value="1"/>
</dbReference>
<evidence type="ECO:0000256" key="8">
    <source>
        <dbReference type="ARBA" id="ARBA00023157"/>
    </source>
</evidence>
<evidence type="ECO:0000256" key="1">
    <source>
        <dbReference type="ARBA" id="ARBA00004498"/>
    </source>
</evidence>
<keyword evidence="5" id="KW-0165">Cleavage on pair of basic residues</keyword>
<dbReference type="InterPro" id="IPR016319">
    <property type="entry name" value="TGF-beta"/>
</dbReference>
<dbReference type="Pfam" id="PF00019">
    <property type="entry name" value="TGF_beta"/>
    <property type="match status" value="1"/>
</dbReference>
<keyword evidence="16" id="KW-1185">Reference proteome</keyword>
<keyword evidence="10" id="KW-0497">Mitogen</keyword>
<feature type="domain" description="TGF-beta family profile" evidence="14">
    <location>
        <begin position="283"/>
        <end position="398"/>
    </location>
</feature>